<dbReference type="GO" id="GO:0008837">
    <property type="term" value="F:diaminopimelate epimerase activity"/>
    <property type="evidence" value="ECO:0007669"/>
    <property type="project" value="UniProtKB-UniRule"/>
</dbReference>
<evidence type="ECO:0000256" key="8">
    <source>
        <dbReference type="HAMAP-Rule" id="MF_00197"/>
    </source>
</evidence>
<dbReference type="HAMAP" id="MF_00197">
    <property type="entry name" value="DAP_epimerase"/>
    <property type="match status" value="1"/>
</dbReference>
<evidence type="ECO:0000256" key="2">
    <source>
        <dbReference type="ARBA" id="ARBA00010219"/>
    </source>
</evidence>
<feature type="site" description="Could be important to modulate the pK values of the two catalytic cysteine residues" evidence="8">
    <location>
        <position position="197"/>
    </location>
</feature>
<dbReference type="PANTHER" id="PTHR31689:SF0">
    <property type="entry name" value="DIAMINOPIMELATE EPIMERASE"/>
    <property type="match status" value="1"/>
</dbReference>
<feature type="site" description="Could be important to modulate the pK values of the two catalytic cysteine residues" evidence="8">
    <location>
        <position position="148"/>
    </location>
</feature>
<evidence type="ECO:0000256" key="3">
    <source>
        <dbReference type="ARBA" id="ARBA00013080"/>
    </source>
</evidence>
<dbReference type="EC" id="5.1.1.7" evidence="3 8"/>
<evidence type="ECO:0000256" key="5">
    <source>
        <dbReference type="ARBA" id="ARBA00023154"/>
    </source>
</evidence>
<reference evidence="11" key="1">
    <citation type="submission" date="2019-06" db="EMBL/GenBank/DDBJ databases">
        <title>The complete genome of Emcibacter congregatus ZYLT.</title>
        <authorList>
            <person name="Zhao Z."/>
        </authorList>
    </citation>
    <scope>NUCLEOTIDE SEQUENCE [LARGE SCALE GENOMIC DNA]</scope>
    <source>
        <strain evidence="11">MCCC 1A06723</strain>
    </source>
</reference>
<comment type="subcellular location">
    <subcellularLocation>
        <location evidence="8">Cytoplasm</location>
    </subcellularLocation>
</comment>
<feature type="binding site" evidence="8">
    <location>
        <begin position="67"/>
        <end position="68"/>
    </location>
    <ligand>
        <name>substrate</name>
    </ligand>
</feature>
<dbReference type="AlphaFoldDB" id="A0A501PPM2"/>
<feature type="active site" evidence="9">
    <location>
        <position position="66"/>
    </location>
</feature>
<evidence type="ECO:0000256" key="9">
    <source>
        <dbReference type="PROSITE-ProRule" id="PRU10125"/>
    </source>
</evidence>
<keyword evidence="5 8" id="KW-0457">Lysine biosynthesis</keyword>
<evidence type="ECO:0000313" key="10">
    <source>
        <dbReference type="EMBL" id="TPD62047.1"/>
    </source>
</evidence>
<dbReference type="InterPro" id="IPR001653">
    <property type="entry name" value="DAP_epimerase_DapF"/>
</dbReference>
<dbReference type="OrthoDB" id="9805408at2"/>
<dbReference type="SUPFAM" id="SSF54506">
    <property type="entry name" value="Diaminopimelate epimerase-like"/>
    <property type="match status" value="2"/>
</dbReference>
<feature type="active site" description="Proton donor" evidence="8">
    <location>
        <position position="66"/>
    </location>
</feature>
<organism evidence="10 11">
    <name type="scientific">Emcibacter nanhaiensis</name>
    <dbReference type="NCBI Taxonomy" id="1505037"/>
    <lineage>
        <taxon>Bacteria</taxon>
        <taxon>Pseudomonadati</taxon>
        <taxon>Pseudomonadota</taxon>
        <taxon>Alphaproteobacteria</taxon>
        <taxon>Emcibacterales</taxon>
        <taxon>Emcibacteraceae</taxon>
        <taxon>Emcibacter</taxon>
    </lineage>
</organism>
<dbReference type="EMBL" id="VFIY01000005">
    <property type="protein sequence ID" value="TPD62047.1"/>
    <property type="molecule type" value="Genomic_DNA"/>
</dbReference>
<evidence type="ECO:0000313" key="11">
    <source>
        <dbReference type="Proteomes" id="UP000319148"/>
    </source>
</evidence>
<dbReference type="Pfam" id="PF01678">
    <property type="entry name" value="DAP_epimerase"/>
    <property type="match status" value="2"/>
</dbReference>
<evidence type="ECO:0000256" key="4">
    <source>
        <dbReference type="ARBA" id="ARBA00022605"/>
    </source>
</evidence>
<dbReference type="Gene3D" id="3.10.310.10">
    <property type="entry name" value="Diaminopimelate Epimerase, Chain A, domain 1"/>
    <property type="match status" value="2"/>
</dbReference>
<feature type="binding site" evidence="8">
    <location>
        <position position="57"/>
    </location>
    <ligand>
        <name>substrate</name>
    </ligand>
</feature>
<comment type="subunit">
    <text evidence="8">Homodimer.</text>
</comment>
<dbReference type="GO" id="GO:0005829">
    <property type="term" value="C:cytosol"/>
    <property type="evidence" value="ECO:0007669"/>
    <property type="project" value="TreeGrafter"/>
</dbReference>
<dbReference type="PROSITE" id="PS01326">
    <property type="entry name" value="DAP_EPIMERASE"/>
    <property type="match status" value="1"/>
</dbReference>
<dbReference type="PANTHER" id="PTHR31689">
    <property type="entry name" value="DIAMINOPIMELATE EPIMERASE, CHLOROPLASTIC"/>
    <property type="match status" value="1"/>
</dbReference>
<keyword evidence="4 8" id="KW-0028">Amino-acid biosynthesis</keyword>
<comment type="caution">
    <text evidence="10">The sequence shown here is derived from an EMBL/GenBank/DDBJ whole genome shotgun (WGS) entry which is preliminary data.</text>
</comment>
<keyword evidence="11" id="KW-1185">Reference proteome</keyword>
<keyword evidence="6 8" id="KW-0413">Isomerase</keyword>
<protein>
    <recommendedName>
        <fullName evidence="3 8">Diaminopimelate epimerase</fullName>
        <shortName evidence="8">DAP epimerase</shortName>
        <ecNumber evidence="3 8">5.1.1.7</ecNumber>
    </recommendedName>
    <alternativeName>
        <fullName evidence="8">PLP-independent amino acid racemase</fullName>
    </alternativeName>
</protein>
<proteinExistence type="inferred from homology"/>
<comment type="catalytic activity">
    <reaction evidence="7 8">
        <text>(2S,6S)-2,6-diaminopimelate = meso-2,6-diaminopimelate</text>
        <dbReference type="Rhea" id="RHEA:15393"/>
        <dbReference type="ChEBI" id="CHEBI:57609"/>
        <dbReference type="ChEBI" id="CHEBI:57791"/>
        <dbReference type="EC" id="5.1.1.7"/>
    </reaction>
</comment>
<feature type="binding site" evidence="8">
    <location>
        <position position="6"/>
    </location>
    <ligand>
        <name>substrate</name>
    </ligand>
</feature>
<comment type="function">
    <text evidence="8">Catalyzes the stereoinversion of LL-2,6-diaminopimelate (L,L-DAP) to meso-diaminopimelate (meso-DAP), a precursor of L-lysine and an essential component of the bacterial peptidoglycan.</text>
</comment>
<gene>
    <name evidence="8" type="primary">dapF</name>
    <name evidence="10" type="ORF">FIV46_05085</name>
</gene>
<evidence type="ECO:0000256" key="1">
    <source>
        <dbReference type="ARBA" id="ARBA00005196"/>
    </source>
</evidence>
<keyword evidence="8" id="KW-0963">Cytoplasm</keyword>
<feature type="binding site" evidence="8">
    <location>
        <position position="179"/>
    </location>
    <ligand>
        <name>substrate</name>
    </ligand>
</feature>
<dbReference type="Proteomes" id="UP000319148">
    <property type="component" value="Unassembled WGS sequence"/>
</dbReference>
<feature type="binding site" evidence="8">
    <location>
        <position position="39"/>
    </location>
    <ligand>
        <name>substrate</name>
    </ligand>
</feature>
<feature type="binding site" evidence="8">
    <location>
        <position position="146"/>
    </location>
    <ligand>
        <name>substrate</name>
    </ligand>
</feature>
<comment type="pathway">
    <text evidence="1 8">Amino-acid biosynthesis; L-lysine biosynthesis via DAP pathway; DL-2,6-diaminopimelate from LL-2,6-diaminopimelate: step 1/1.</text>
</comment>
<name>A0A501PPM2_9PROT</name>
<sequence length="275" mass="29890">MHGLGNDFVIFDGREDRFDLSPDGARFVADRHRGVGCDQVITLWPSNVGDVFMRIQNADGSEVGACGNATRCVAHMMLQEFGADKITIETLAGLLHAERNGQQVRVDMGEPRLDWDQIPLAREMDTESVELVVGGLGNPVAVNMGNPHAIFFVDSVDGIDLEELGPQIETHELFPERANVSIVEKRGPGDLRLRVWERGAGITQACGSAACAAVVAASRRGLVERAAAIELDGGTLVMAWAEDNHVMMTGDVAYVFAGHVFAPFNLEGHDDRERR</sequence>
<evidence type="ECO:0000256" key="6">
    <source>
        <dbReference type="ARBA" id="ARBA00023235"/>
    </source>
</evidence>
<accession>A0A501PPM2</accession>
<feature type="binding site" evidence="8">
    <location>
        <begin position="197"/>
        <end position="198"/>
    </location>
    <ligand>
        <name>substrate</name>
    </ligand>
</feature>
<dbReference type="InterPro" id="IPR018510">
    <property type="entry name" value="DAP_epimerase_AS"/>
</dbReference>
<dbReference type="UniPathway" id="UPA00034">
    <property type="reaction ID" value="UER00025"/>
</dbReference>
<feature type="active site" description="Proton acceptor" evidence="8">
    <location>
        <position position="206"/>
    </location>
</feature>
<comment type="similarity">
    <text evidence="2 8">Belongs to the diaminopimelate epimerase family.</text>
</comment>
<dbReference type="GO" id="GO:0009089">
    <property type="term" value="P:lysine biosynthetic process via diaminopimelate"/>
    <property type="evidence" value="ECO:0007669"/>
    <property type="project" value="UniProtKB-UniRule"/>
</dbReference>
<feature type="binding site" evidence="8">
    <location>
        <begin position="207"/>
        <end position="208"/>
    </location>
    <ligand>
        <name>substrate</name>
    </ligand>
</feature>
<dbReference type="NCBIfam" id="TIGR00652">
    <property type="entry name" value="DapF"/>
    <property type="match status" value="1"/>
</dbReference>
<evidence type="ECO:0000256" key="7">
    <source>
        <dbReference type="ARBA" id="ARBA00051712"/>
    </source>
</evidence>